<organism evidence="2 3">
    <name type="scientific">Prorocentrum cordatum</name>
    <dbReference type="NCBI Taxonomy" id="2364126"/>
    <lineage>
        <taxon>Eukaryota</taxon>
        <taxon>Sar</taxon>
        <taxon>Alveolata</taxon>
        <taxon>Dinophyceae</taxon>
        <taxon>Prorocentrales</taxon>
        <taxon>Prorocentraceae</taxon>
        <taxon>Prorocentrum</taxon>
    </lineage>
</organism>
<dbReference type="EMBL" id="CAUYUJ010015370">
    <property type="protein sequence ID" value="CAK0853060.1"/>
    <property type="molecule type" value="Genomic_DNA"/>
</dbReference>
<evidence type="ECO:0000313" key="2">
    <source>
        <dbReference type="EMBL" id="CAK0853060.1"/>
    </source>
</evidence>
<keyword evidence="1" id="KW-1133">Transmembrane helix</keyword>
<evidence type="ECO:0000256" key="1">
    <source>
        <dbReference type="SAM" id="Phobius"/>
    </source>
</evidence>
<keyword evidence="1" id="KW-0472">Membrane</keyword>
<evidence type="ECO:0000313" key="3">
    <source>
        <dbReference type="Proteomes" id="UP001189429"/>
    </source>
</evidence>
<reference evidence="2" key="1">
    <citation type="submission" date="2023-10" db="EMBL/GenBank/DDBJ databases">
        <authorList>
            <person name="Chen Y."/>
            <person name="Shah S."/>
            <person name="Dougan E. K."/>
            <person name="Thang M."/>
            <person name="Chan C."/>
        </authorList>
    </citation>
    <scope>NUCLEOTIDE SEQUENCE [LARGE SCALE GENOMIC DNA]</scope>
</reference>
<proteinExistence type="predicted"/>
<comment type="caution">
    <text evidence="2">The sequence shown here is derived from an EMBL/GenBank/DDBJ whole genome shotgun (WGS) entry which is preliminary data.</text>
</comment>
<feature type="transmembrane region" description="Helical" evidence="1">
    <location>
        <begin position="83"/>
        <end position="104"/>
    </location>
</feature>
<dbReference type="Proteomes" id="UP001189429">
    <property type="component" value="Unassembled WGS sequence"/>
</dbReference>
<keyword evidence="3" id="KW-1185">Reference proteome</keyword>
<sequence length="254" mass="28285">MAGADAGGSSTGADEFAVVLRHLADAVDGDPQDKGARRLPRCQEAPPSGWALHGTLAWWPPCWRGLVVLLARLDRVQQGVQDAVAALAVLVCLATLSLLLRVVAIHRALGCRRLVRVPDGKVDRLTSIHWMLTNVAVQLRGLRQETAARRLAVRGFAGRLRISSPLRLRLRRYMDRLQLRPPRASADDERRRATELLLDLLEEMRIPALSVHPFFRSLRVKHPDLVRELCLEALLPLLRSSNETVFSTAESCSR</sequence>
<protein>
    <submittedName>
        <fullName evidence="2">Uncharacterized protein</fullName>
    </submittedName>
</protein>
<accession>A0ABN9U2M7</accession>
<gene>
    <name evidence="2" type="ORF">PCOR1329_LOCUS44663</name>
</gene>
<feature type="non-terminal residue" evidence="2">
    <location>
        <position position="254"/>
    </location>
</feature>
<keyword evidence="1" id="KW-0812">Transmembrane</keyword>
<name>A0ABN9U2M7_9DINO</name>